<feature type="non-terminal residue" evidence="3">
    <location>
        <position position="1"/>
    </location>
</feature>
<feature type="region of interest" description="Disordered" evidence="1">
    <location>
        <begin position="194"/>
        <end position="231"/>
    </location>
</feature>
<evidence type="ECO:0000313" key="4">
    <source>
        <dbReference type="Proteomes" id="UP000001514"/>
    </source>
</evidence>
<dbReference type="FunFam" id="3.10.110.10:FF:000050">
    <property type="entry name" value="eIF-2-alpha kinase GCN2"/>
    <property type="match status" value="1"/>
</dbReference>
<name>D8STV6_SELML</name>
<dbReference type="PROSITE" id="PS50908">
    <property type="entry name" value="RWD"/>
    <property type="match status" value="1"/>
</dbReference>
<dbReference type="HOGENOM" id="CLU_084528_2_0_1"/>
<sequence length="243" mass="27321">VADYAQEQEMEVEALQAILMDDIQVLETDGLDTQSPSYQIKITSEVWVRFPAPQVNLIFAHTPNYPDEPPLLDVRGGKGVRDSEAKELKQKLQAEATENLGMAMMYTLATSAKEWLSLRFAQEDEGSGEDEEEAPGIDEVVEPHGEVVTVETFVAWRERFEAELALERARLMPESALTTTKDKRLSGRAWFESGRASARVGKPVAESSEEEAEEDIDFDADYDDEDLDEDDMLEHYLSQKATI</sequence>
<dbReference type="STRING" id="88036.D8STV6"/>
<dbReference type="SUPFAM" id="SSF54495">
    <property type="entry name" value="UBC-like"/>
    <property type="match status" value="1"/>
</dbReference>
<reference evidence="3 4" key="1">
    <citation type="journal article" date="2011" name="Science">
        <title>The Selaginella genome identifies genetic changes associated with the evolution of vascular plants.</title>
        <authorList>
            <person name="Banks J.A."/>
            <person name="Nishiyama T."/>
            <person name="Hasebe M."/>
            <person name="Bowman J.L."/>
            <person name="Gribskov M."/>
            <person name="dePamphilis C."/>
            <person name="Albert V.A."/>
            <person name="Aono N."/>
            <person name="Aoyama T."/>
            <person name="Ambrose B.A."/>
            <person name="Ashton N.W."/>
            <person name="Axtell M.J."/>
            <person name="Barker E."/>
            <person name="Barker M.S."/>
            <person name="Bennetzen J.L."/>
            <person name="Bonawitz N.D."/>
            <person name="Chapple C."/>
            <person name="Cheng C."/>
            <person name="Correa L.G."/>
            <person name="Dacre M."/>
            <person name="DeBarry J."/>
            <person name="Dreyer I."/>
            <person name="Elias M."/>
            <person name="Engstrom E.M."/>
            <person name="Estelle M."/>
            <person name="Feng L."/>
            <person name="Finet C."/>
            <person name="Floyd S.K."/>
            <person name="Frommer W.B."/>
            <person name="Fujita T."/>
            <person name="Gramzow L."/>
            <person name="Gutensohn M."/>
            <person name="Harholt J."/>
            <person name="Hattori M."/>
            <person name="Heyl A."/>
            <person name="Hirai T."/>
            <person name="Hiwatashi Y."/>
            <person name="Ishikawa M."/>
            <person name="Iwata M."/>
            <person name="Karol K.G."/>
            <person name="Koehler B."/>
            <person name="Kolukisaoglu U."/>
            <person name="Kubo M."/>
            <person name="Kurata T."/>
            <person name="Lalonde S."/>
            <person name="Li K."/>
            <person name="Li Y."/>
            <person name="Litt A."/>
            <person name="Lyons E."/>
            <person name="Manning G."/>
            <person name="Maruyama T."/>
            <person name="Michael T.P."/>
            <person name="Mikami K."/>
            <person name="Miyazaki S."/>
            <person name="Morinaga S."/>
            <person name="Murata T."/>
            <person name="Mueller-Roeber B."/>
            <person name="Nelson D.R."/>
            <person name="Obara M."/>
            <person name="Oguri Y."/>
            <person name="Olmstead R.G."/>
            <person name="Onodera N."/>
            <person name="Petersen B.L."/>
            <person name="Pils B."/>
            <person name="Prigge M."/>
            <person name="Rensing S.A."/>
            <person name="Riano-Pachon D.M."/>
            <person name="Roberts A.W."/>
            <person name="Sato Y."/>
            <person name="Scheller H.V."/>
            <person name="Schulz B."/>
            <person name="Schulz C."/>
            <person name="Shakirov E.V."/>
            <person name="Shibagaki N."/>
            <person name="Shinohara N."/>
            <person name="Shippen D.E."/>
            <person name="Soerensen I."/>
            <person name="Sotooka R."/>
            <person name="Sugimoto N."/>
            <person name="Sugita M."/>
            <person name="Sumikawa N."/>
            <person name="Tanurdzic M."/>
            <person name="Theissen G."/>
            <person name="Ulvskov P."/>
            <person name="Wakazuki S."/>
            <person name="Weng J.K."/>
            <person name="Willats W.W."/>
            <person name="Wipf D."/>
            <person name="Wolf P.G."/>
            <person name="Yang L."/>
            <person name="Zimmer A.D."/>
            <person name="Zhu Q."/>
            <person name="Mitros T."/>
            <person name="Hellsten U."/>
            <person name="Loque D."/>
            <person name="Otillar R."/>
            <person name="Salamov A."/>
            <person name="Schmutz J."/>
            <person name="Shapiro H."/>
            <person name="Lindquist E."/>
            <person name="Lucas S."/>
            <person name="Rokhsar D."/>
            <person name="Grigoriev I.V."/>
        </authorList>
    </citation>
    <scope>NUCLEOTIDE SEQUENCE [LARGE SCALE GENOMIC DNA]</scope>
</reference>
<dbReference type="Gene3D" id="3.10.110.10">
    <property type="entry name" value="Ubiquitin Conjugating Enzyme"/>
    <property type="match status" value="1"/>
</dbReference>
<dbReference type="Proteomes" id="UP000001514">
    <property type="component" value="Unassembled WGS sequence"/>
</dbReference>
<dbReference type="GO" id="GO:0002181">
    <property type="term" value="P:cytoplasmic translation"/>
    <property type="evidence" value="ECO:0000318"/>
    <property type="project" value="GO_Central"/>
</dbReference>
<dbReference type="OMA" id="QWDEHKK"/>
<dbReference type="EMBL" id="GL377641">
    <property type="protein sequence ID" value="EFJ12090.1"/>
    <property type="molecule type" value="Genomic_DNA"/>
</dbReference>
<dbReference type="PANTHER" id="PTHR12292">
    <property type="entry name" value="RWD DOMAIN-CONTAINING PROTEIN"/>
    <property type="match status" value="1"/>
</dbReference>
<dbReference type="InterPro" id="IPR016135">
    <property type="entry name" value="UBQ-conjugating_enzyme/RWD"/>
</dbReference>
<dbReference type="Pfam" id="PF05773">
    <property type="entry name" value="RWD"/>
    <property type="match status" value="1"/>
</dbReference>
<dbReference type="Gramene" id="EFJ12090">
    <property type="protein sequence ID" value="EFJ12090"/>
    <property type="gene ID" value="SELMODRAFT_124867"/>
</dbReference>
<gene>
    <name evidence="3" type="ORF">SELMODRAFT_124867</name>
</gene>
<proteinExistence type="predicted"/>
<protein>
    <recommendedName>
        <fullName evidence="2">RWD domain-containing protein</fullName>
    </recommendedName>
</protein>
<feature type="domain" description="RWD" evidence="2">
    <location>
        <begin position="10"/>
        <end position="119"/>
    </location>
</feature>
<dbReference type="KEGG" id="smo:SELMODRAFT_124867"/>
<dbReference type="GO" id="GO:0010468">
    <property type="term" value="P:regulation of gene expression"/>
    <property type="evidence" value="ECO:0007669"/>
    <property type="project" value="UniProtKB-ARBA"/>
</dbReference>
<evidence type="ECO:0000256" key="1">
    <source>
        <dbReference type="SAM" id="MobiDB-lite"/>
    </source>
</evidence>
<accession>D8STV6</accession>
<dbReference type="InParanoid" id="D8STV6"/>
<dbReference type="SMART" id="SM00591">
    <property type="entry name" value="RWD"/>
    <property type="match status" value="1"/>
</dbReference>
<dbReference type="InterPro" id="IPR040213">
    <property type="entry name" value="GIR2-like"/>
</dbReference>
<dbReference type="GO" id="GO:0051246">
    <property type="term" value="P:regulation of protein metabolic process"/>
    <property type="evidence" value="ECO:0007669"/>
    <property type="project" value="UniProtKB-ARBA"/>
</dbReference>
<dbReference type="AlphaFoldDB" id="D8STV6"/>
<feature type="compositionally biased region" description="Acidic residues" evidence="1">
    <location>
        <begin position="207"/>
        <end position="231"/>
    </location>
</feature>
<keyword evidence="4" id="KW-1185">Reference proteome</keyword>
<dbReference type="GO" id="GO:0033554">
    <property type="term" value="P:cellular response to stress"/>
    <property type="evidence" value="ECO:0007669"/>
    <property type="project" value="UniProtKB-ARBA"/>
</dbReference>
<dbReference type="CDD" id="cd23823">
    <property type="entry name" value="RWD_GCN2"/>
    <property type="match status" value="1"/>
</dbReference>
<organism evidence="4">
    <name type="scientific">Selaginella moellendorffii</name>
    <name type="common">Spikemoss</name>
    <dbReference type="NCBI Taxonomy" id="88036"/>
    <lineage>
        <taxon>Eukaryota</taxon>
        <taxon>Viridiplantae</taxon>
        <taxon>Streptophyta</taxon>
        <taxon>Embryophyta</taxon>
        <taxon>Tracheophyta</taxon>
        <taxon>Lycopodiopsida</taxon>
        <taxon>Selaginellales</taxon>
        <taxon>Selaginellaceae</taxon>
        <taxon>Selaginella</taxon>
    </lineage>
</organism>
<dbReference type="GO" id="GO:0009893">
    <property type="term" value="P:positive regulation of metabolic process"/>
    <property type="evidence" value="ECO:0007669"/>
    <property type="project" value="UniProtKB-ARBA"/>
</dbReference>
<dbReference type="InterPro" id="IPR006575">
    <property type="entry name" value="RWD_dom"/>
</dbReference>
<evidence type="ECO:0000259" key="2">
    <source>
        <dbReference type="PROSITE" id="PS50908"/>
    </source>
</evidence>
<dbReference type="FunCoup" id="D8STV6">
    <property type="interactions" value="4720"/>
</dbReference>
<dbReference type="eggNOG" id="KOG4018">
    <property type="taxonomic scope" value="Eukaryota"/>
</dbReference>
<evidence type="ECO:0000313" key="3">
    <source>
        <dbReference type="EMBL" id="EFJ12090.1"/>
    </source>
</evidence>